<feature type="compositionally biased region" description="Basic residues" evidence="1">
    <location>
        <begin position="219"/>
        <end position="246"/>
    </location>
</feature>
<feature type="compositionally biased region" description="Basic and acidic residues" evidence="1">
    <location>
        <begin position="343"/>
        <end position="373"/>
    </location>
</feature>
<reference evidence="3" key="1">
    <citation type="submission" date="2025-08" db="UniProtKB">
        <authorList>
            <consortium name="RefSeq"/>
        </authorList>
    </citation>
    <scope>IDENTIFICATION</scope>
    <source>
        <tissue evidence="3">Total insect</tissue>
    </source>
</reference>
<sequence length="548" mass="56766">VAVVLAAASPGAAKPVRFDQRQNGSLNVQVDLKDLEVYAIVEDEQLEGAMAAQAAETVRPRPNAAVVESLEVLKGAGGVVDAAPSPPPAASAAANSPSANAPRRPNDKLASIKHKTGGLLPHERSDSAALDLPLWVAAAPRDEEHDGDGHGGDEELEPRATTAVEARAAPAPAAPTAPVSAGVGPSGRPAQSQGVRPVGTVSVAHLHCGQGYYRDQSGRCRRSRRPQSSNTRKHHHHHGTRKHRPTVKPVAPAVAPAPTQAPEQAKDAVKDAAKVAVKEPAVKEAVKVAAPKDPVPKDAVVKAPVKEAVKEASKDPISGAASEDAVPAAAPIPAPSVSSVKTATREPVKEPVKTLSKDAVKDSLKEASKEPVHAHKGHPVKHAAVKEPSKDAVKVVAVKTPISVQDRIAASFNNKANIKEAAKTPDVKPAVKVPVKPQLHRHSQQQLKQQQAKQPLKPAPVAAVKDKEAAKVSVAHHHSHHSQHSAHKITVIKDDNKPRTPPPASNKPTGKVPAPVPVPAPAVVTVPAVAAVPAPAAPASPTIPVKKA</sequence>
<dbReference type="InParanoid" id="A0A6P9A561"/>
<feature type="compositionally biased region" description="Basic residues" evidence="1">
    <location>
        <begin position="474"/>
        <end position="487"/>
    </location>
</feature>
<dbReference type="Proteomes" id="UP000515158">
    <property type="component" value="Unplaced"/>
</dbReference>
<feature type="compositionally biased region" description="Low complexity" evidence="1">
    <location>
        <begin position="247"/>
        <end position="263"/>
    </location>
</feature>
<evidence type="ECO:0000313" key="2">
    <source>
        <dbReference type="Proteomes" id="UP000515158"/>
    </source>
</evidence>
<keyword evidence="2" id="KW-1185">Reference proteome</keyword>
<feature type="compositionally biased region" description="Low complexity" evidence="1">
    <location>
        <begin position="165"/>
        <end position="179"/>
    </location>
</feature>
<evidence type="ECO:0000256" key="1">
    <source>
        <dbReference type="SAM" id="MobiDB-lite"/>
    </source>
</evidence>
<gene>
    <name evidence="3" type="primary">LOC117651630</name>
</gene>
<dbReference type="KEGG" id="tpal:117651630"/>
<feature type="region of interest" description="Disordered" evidence="1">
    <location>
        <begin position="81"/>
        <end position="109"/>
    </location>
</feature>
<dbReference type="GeneID" id="117651630"/>
<organism evidence="3">
    <name type="scientific">Thrips palmi</name>
    <name type="common">Melon thrips</name>
    <dbReference type="NCBI Taxonomy" id="161013"/>
    <lineage>
        <taxon>Eukaryota</taxon>
        <taxon>Metazoa</taxon>
        <taxon>Ecdysozoa</taxon>
        <taxon>Arthropoda</taxon>
        <taxon>Hexapoda</taxon>
        <taxon>Insecta</taxon>
        <taxon>Pterygota</taxon>
        <taxon>Neoptera</taxon>
        <taxon>Paraneoptera</taxon>
        <taxon>Thysanoptera</taxon>
        <taxon>Terebrantia</taxon>
        <taxon>Thripoidea</taxon>
        <taxon>Thripidae</taxon>
        <taxon>Thrips</taxon>
    </lineage>
</organism>
<dbReference type="AlphaFoldDB" id="A0A6P9A561"/>
<dbReference type="RefSeq" id="XP_034251701.1">
    <property type="nucleotide sequence ID" value="XM_034395810.1"/>
</dbReference>
<feature type="region of interest" description="Disordered" evidence="1">
    <location>
        <begin position="311"/>
        <end position="391"/>
    </location>
</feature>
<feature type="region of interest" description="Disordered" evidence="1">
    <location>
        <begin position="420"/>
        <end position="517"/>
    </location>
</feature>
<feature type="compositionally biased region" description="Basic residues" evidence="1">
    <location>
        <begin position="374"/>
        <end position="383"/>
    </location>
</feature>
<accession>A0A6P9A561</accession>
<feature type="compositionally biased region" description="Low complexity" evidence="1">
    <location>
        <begin position="320"/>
        <end position="340"/>
    </location>
</feature>
<feature type="region of interest" description="Disordered" evidence="1">
    <location>
        <begin position="213"/>
        <end position="263"/>
    </location>
</feature>
<protein>
    <submittedName>
        <fullName evidence="3">Proteoglycan 4-like</fullName>
    </submittedName>
</protein>
<feature type="compositionally biased region" description="Low complexity" evidence="1">
    <location>
        <begin position="427"/>
        <end position="437"/>
    </location>
</feature>
<dbReference type="OrthoDB" id="6700395at2759"/>
<name>A0A6P9A561_THRPL</name>
<feature type="non-terminal residue" evidence="3">
    <location>
        <position position="1"/>
    </location>
</feature>
<feature type="compositionally biased region" description="Low complexity" evidence="1">
    <location>
        <begin position="444"/>
        <end position="463"/>
    </location>
</feature>
<proteinExistence type="predicted"/>
<evidence type="ECO:0000313" key="3">
    <source>
        <dbReference type="RefSeq" id="XP_034251701.1"/>
    </source>
</evidence>
<feature type="compositionally biased region" description="Low complexity" evidence="1">
    <location>
        <begin position="90"/>
        <end position="103"/>
    </location>
</feature>
<feature type="region of interest" description="Disordered" evidence="1">
    <location>
        <begin position="165"/>
        <end position="196"/>
    </location>
</feature>